<reference evidence="9 10" key="1">
    <citation type="submission" date="2014-06" db="EMBL/GenBank/DDBJ databases">
        <authorList>
            <consortium name="DOE Joint Genome Institute"/>
            <person name="Kuo A."/>
            <person name="Kohler A."/>
            <person name="Nagy L.G."/>
            <person name="Floudas D."/>
            <person name="Copeland A."/>
            <person name="Barry K.W."/>
            <person name="Cichocki N."/>
            <person name="Veneault-Fourrey C."/>
            <person name="LaButti K."/>
            <person name="Lindquist E.A."/>
            <person name="Lipzen A."/>
            <person name="Lundell T."/>
            <person name="Morin E."/>
            <person name="Murat C."/>
            <person name="Sun H."/>
            <person name="Tunlid A."/>
            <person name="Henrissat B."/>
            <person name="Grigoriev I.V."/>
            <person name="Hibbett D.S."/>
            <person name="Martin F."/>
            <person name="Nordberg H.P."/>
            <person name="Cantor M.N."/>
            <person name="Hua S.X."/>
        </authorList>
    </citation>
    <scope>NUCLEOTIDE SEQUENCE [LARGE SCALE GENOMIC DNA]</scope>
    <source>
        <strain evidence="9 10">ATCC 200175</strain>
    </source>
</reference>
<keyword evidence="2" id="KW-0813">Transport</keyword>
<keyword evidence="10" id="KW-1185">Reference proteome</keyword>
<evidence type="ECO:0000256" key="4">
    <source>
        <dbReference type="ARBA" id="ARBA00022989"/>
    </source>
</evidence>
<dbReference type="EMBL" id="KN819359">
    <property type="protein sequence ID" value="KIJ12792.1"/>
    <property type="molecule type" value="Genomic_DNA"/>
</dbReference>
<feature type="transmembrane region" description="Helical" evidence="7">
    <location>
        <begin position="289"/>
        <end position="310"/>
    </location>
</feature>
<dbReference type="InterPro" id="IPR020846">
    <property type="entry name" value="MFS_dom"/>
</dbReference>
<reference evidence="10" key="2">
    <citation type="submission" date="2015-01" db="EMBL/GenBank/DDBJ databases">
        <title>Evolutionary Origins and Diversification of the Mycorrhizal Mutualists.</title>
        <authorList>
            <consortium name="DOE Joint Genome Institute"/>
            <consortium name="Mycorrhizal Genomics Consortium"/>
            <person name="Kohler A."/>
            <person name="Kuo A."/>
            <person name="Nagy L.G."/>
            <person name="Floudas D."/>
            <person name="Copeland A."/>
            <person name="Barry K.W."/>
            <person name="Cichocki N."/>
            <person name="Veneault-Fourrey C."/>
            <person name="LaButti K."/>
            <person name="Lindquist E.A."/>
            <person name="Lipzen A."/>
            <person name="Lundell T."/>
            <person name="Morin E."/>
            <person name="Murat C."/>
            <person name="Riley R."/>
            <person name="Ohm R."/>
            <person name="Sun H."/>
            <person name="Tunlid A."/>
            <person name="Henrissat B."/>
            <person name="Grigoriev I.V."/>
            <person name="Hibbett D.S."/>
            <person name="Martin F."/>
        </authorList>
    </citation>
    <scope>NUCLEOTIDE SEQUENCE [LARGE SCALE GENOMIC DNA]</scope>
    <source>
        <strain evidence="10">ATCC 200175</strain>
    </source>
</reference>
<evidence type="ECO:0000256" key="2">
    <source>
        <dbReference type="ARBA" id="ARBA00022448"/>
    </source>
</evidence>
<keyword evidence="5 7" id="KW-0472">Membrane</keyword>
<dbReference type="Gene3D" id="1.20.1250.20">
    <property type="entry name" value="MFS general substrate transporter like domains"/>
    <property type="match status" value="1"/>
</dbReference>
<dbReference type="Pfam" id="PF07690">
    <property type="entry name" value="MFS_1"/>
    <property type="match status" value="1"/>
</dbReference>
<feature type="transmembrane region" description="Helical" evidence="7">
    <location>
        <begin position="68"/>
        <end position="90"/>
    </location>
</feature>
<feature type="compositionally biased region" description="Acidic residues" evidence="6">
    <location>
        <begin position="1"/>
        <end position="10"/>
    </location>
</feature>
<feature type="region of interest" description="Disordered" evidence="6">
    <location>
        <begin position="248"/>
        <end position="274"/>
    </location>
</feature>
<evidence type="ECO:0000313" key="10">
    <source>
        <dbReference type="Proteomes" id="UP000053647"/>
    </source>
</evidence>
<dbReference type="PRINTS" id="PR01035">
    <property type="entry name" value="TCRTETA"/>
</dbReference>
<dbReference type="InterPro" id="IPR001958">
    <property type="entry name" value="Tet-R_TetA/multi-R_MdtG-like"/>
</dbReference>
<dbReference type="GO" id="GO:0016020">
    <property type="term" value="C:membrane"/>
    <property type="evidence" value="ECO:0007669"/>
    <property type="project" value="UniProtKB-SubCell"/>
</dbReference>
<protein>
    <recommendedName>
        <fullName evidence="8">Major facilitator superfamily (MFS) profile domain-containing protein</fullName>
    </recommendedName>
</protein>
<feature type="transmembrane region" description="Helical" evidence="7">
    <location>
        <begin position="391"/>
        <end position="420"/>
    </location>
</feature>
<evidence type="ECO:0000256" key="5">
    <source>
        <dbReference type="ARBA" id="ARBA00023136"/>
    </source>
</evidence>
<dbReference type="AlphaFoldDB" id="A0A0C9TZ27"/>
<dbReference type="InterPro" id="IPR011701">
    <property type="entry name" value="MFS"/>
</dbReference>
<gene>
    <name evidence="9" type="ORF">PAXINDRAFT_136677</name>
</gene>
<dbReference type="PANTHER" id="PTHR23504">
    <property type="entry name" value="MAJOR FACILITATOR SUPERFAMILY DOMAIN-CONTAINING PROTEIN 10"/>
    <property type="match status" value="1"/>
</dbReference>
<dbReference type="OrthoDB" id="419616at2759"/>
<dbReference type="PROSITE" id="PS50850">
    <property type="entry name" value="MFS"/>
    <property type="match status" value="1"/>
</dbReference>
<evidence type="ECO:0000256" key="6">
    <source>
        <dbReference type="SAM" id="MobiDB-lite"/>
    </source>
</evidence>
<proteinExistence type="predicted"/>
<dbReference type="InterPro" id="IPR036259">
    <property type="entry name" value="MFS_trans_sf"/>
</dbReference>
<accession>A0A0C9TZ27</accession>
<evidence type="ECO:0000313" key="9">
    <source>
        <dbReference type="EMBL" id="KIJ12792.1"/>
    </source>
</evidence>
<feature type="domain" description="Major facilitator superfamily (MFS) profile" evidence="8">
    <location>
        <begin position="29"/>
        <end position="489"/>
    </location>
</feature>
<keyword evidence="4 7" id="KW-1133">Transmembrane helix</keyword>
<dbReference type="HOGENOM" id="CLU_001265_54_6_1"/>
<dbReference type="SUPFAM" id="SSF103473">
    <property type="entry name" value="MFS general substrate transporter"/>
    <property type="match status" value="1"/>
</dbReference>
<comment type="subcellular location">
    <subcellularLocation>
        <location evidence="1">Membrane</location>
        <topology evidence="1">Multi-pass membrane protein</topology>
    </subcellularLocation>
</comment>
<feature type="transmembrane region" description="Helical" evidence="7">
    <location>
        <begin position="361"/>
        <end position="379"/>
    </location>
</feature>
<feature type="transmembrane region" description="Helical" evidence="7">
    <location>
        <begin position="102"/>
        <end position="124"/>
    </location>
</feature>
<evidence type="ECO:0000259" key="8">
    <source>
        <dbReference type="PROSITE" id="PS50850"/>
    </source>
</evidence>
<dbReference type="PANTHER" id="PTHR23504:SF15">
    <property type="entry name" value="MAJOR FACILITATOR SUPERFAMILY (MFS) PROFILE DOMAIN-CONTAINING PROTEIN"/>
    <property type="match status" value="1"/>
</dbReference>
<evidence type="ECO:0000256" key="3">
    <source>
        <dbReference type="ARBA" id="ARBA00022692"/>
    </source>
</evidence>
<evidence type="ECO:0000256" key="7">
    <source>
        <dbReference type="SAM" id="Phobius"/>
    </source>
</evidence>
<keyword evidence="3 7" id="KW-0812">Transmembrane</keyword>
<organism evidence="9 10">
    <name type="scientific">Paxillus involutus ATCC 200175</name>
    <dbReference type="NCBI Taxonomy" id="664439"/>
    <lineage>
        <taxon>Eukaryota</taxon>
        <taxon>Fungi</taxon>
        <taxon>Dikarya</taxon>
        <taxon>Basidiomycota</taxon>
        <taxon>Agaricomycotina</taxon>
        <taxon>Agaricomycetes</taxon>
        <taxon>Agaricomycetidae</taxon>
        <taxon>Boletales</taxon>
        <taxon>Paxilineae</taxon>
        <taxon>Paxillaceae</taxon>
        <taxon>Paxillus</taxon>
    </lineage>
</organism>
<feature type="region of interest" description="Disordered" evidence="6">
    <location>
        <begin position="1"/>
        <end position="24"/>
    </location>
</feature>
<dbReference type="GO" id="GO:0022857">
    <property type="term" value="F:transmembrane transporter activity"/>
    <property type="evidence" value="ECO:0007669"/>
    <property type="project" value="InterPro"/>
</dbReference>
<feature type="compositionally biased region" description="Polar residues" evidence="6">
    <location>
        <begin position="251"/>
        <end position="261"/>
    </location>
</feature>
<dbReference type="Proteomes" id="UP000053647">
    <property type="component" value="Unassembled WGS sequence"/>
</dbReference>
<sequence>MSPQTEDEETPLLHDPQPKSGRTPLPWRQFTIILFIQLAEPLTSQVIAPFAPQLIRDIGITNGDETQVGYYVGLLHSLFFATQALTVLHWSRVSDRIGRKPVILTGLFGLSASMYCFGLAKTFWGLVMSRALNGALNGNIGVMKSMVVEVTDSTNLAQAYAYMPIAWSSGASLGPLIGGSLSRPADRFPDVFGDSEFFRKYPYFLACAVPATYSALAWFVIYFFLQETLPNRVPLSHLIRSKFSKKKAVSTPRTPDPSTETLAVDNLENSSKDDDTKPLPLRALLIPRVLIAAGNYGALSLLEIAIRAVQPLFYATPTELGGLDLDPPRIGNILATYSVVNGLFQIFFFADLHDRFGSKAIFTTALASGIPIVLTFPVINALGRAYGLGWMVWSVIGLQLVFCVILNLGYSCIFIYIAAASPNRGSLGATNGIAQMLVSIMRSIGPASAASMFSLSIKTPEHAWYVYYYLTALGFIGIGASLLLPRKLWKNV</sequence>
<feature type="transmembrane region" description="Helical" evidence="7">
    <location>
        <begin position="465"/>
        <end position="484"/>
    </location>
</feature>
<evidence type="ECO:0000256" key="1">
    <source>
        <dbReference type="ARBA" id="ARBA00004141"/>
    </source>
</evidence>
<name>A0A0C9TZ27_PAXIN</name>
<feature type="transmembrane region" description="Helical" evidence="7">
    <location>
        <begin position="203"/>
        <end position="225"/>
    </location>
</feature>
<feature type="transmembrane region" description="Helical" evidence="7">
    <location>
        <begin position="330"/>
        <end position="349"/>
    </location>
</feature>